<reference evidence="2" key="2">
    <citation type="submission" date="2020-09" db="EMBL/GenBank/DDBJ databases">
        <authorList>
            <person name="Sun Q."/>
            <person name="Kim S."/>
        </authorList>
    </citation>
    <scope>NUCLEOTIDE SEQUENCE</scope>
    <source>
        <strain evidence="2">KCTC 23310</strain>
    </source>
</reference>
<dbReference type="RefSeq" id="WP_189410923.1">
    <property type="nucleotide sequence ID" value="NZ_BMYJ01000004.1"/>
</dbReference>
<sequence length="92" mass="10911">MMAFFRLGLLYLVFATVMYFLLTVYFRSLRREALEKEWDGDPAREGASAAEREAFIEAGVAEWKHSFRRRLIWLVYVIPVLIIGVVIYYVNW</sequence>
<evidence type="ECO:0008006" key="4">
    <source>
        <dbReference type="Google" id="ProtNLM"/>
    </source>
</evidence>
<keyword evidence="1" id="KW-1133">Transmembrane helix</keyword>
<evidence type="ECO:0000313" key="2">
    <source>
        <dbReference type="EMBL" id="GHC52601.1"/>
    </source>
</evidence>
<protein>
    <recommendedName>
        <fullName evidence="4">Cation/multidrug efflux pump</fullName>
    </recommendedName>
</protein>
<keyword evidence="3" id="KW-1185">Reference proteome</keyword>
<gene>
    <name evidence="2" type="ORF">GCM10007315_13880</name>
</gene>
<dbReference type="EMBL" id="BMYJ01000004">
    <property type="protein sequence ID" value="GHC52601.1"/>
    <property type="molecule type" value="Genomic_DNA"/>
</dbReference>
<keyword evidence="1" id="KW-0812">Transmembrane</keyword>
<feature type="transmembrane region" description="Helical" evidence="1">
    <location>
        <begin position="6"/>
        <end position="26"/>
    </location>
</feature>
<dbReference type="Proteomes" id="UP000638981">
    <property type="component" value="Unassembled WGS sequence"/>
</dbReference>
<comment type="caution">
    <text evidence="2">The sequence shown here is derived from an EMBL/GenBank/DDBJ whole genome shotgun (WGS) entry which is preliminary data.</text>
</comment>
<dbReference type="AlphaFoldDB" id="A0A918TLS8"/>
<evidence type="ECO:0000313" key="3">
    <source>
        <dbReference type="Proteomes" id="UP000638981"/>
    </source>
</evidence>
<accession>A0A918TLS8</accession>
<proteinExistence type="predicted"/>
<reference evidence="2" key="1">
    <citation type="journal article" date="2014" name="Int. J. Syst. Evol. Microbiol.">
        <title>Complete genome sequence of Corynebacterium casei LMG S-19264T (=DSM 44701T), isolated from a smear-ripened cheese.</title>
        <authorList>
            <consortium name="US DOE Joint Genome Institute (JGI-PGF)"/>
            <person name="Walter F."/>
            <person name="Albersmeier A."/>
            <person name="Kalinowski J."/>
            <person name="Ruckert C."/>
        </authorList>
    </citation>
    <scope>NUCLEOTIDE SEQUENCE</scope>
    <source>
        <strain evidence="2">KCTC 23310</strain>
    </source>
</reference>
<organism evidence="2 3">
    <name type="scientific">Neogemmobacter tilapiae</name>
    <dbReference type="NCBI Taxonomy" id="875041"/>
    <lineage>
        <taxon>Bacteria</taxon>
        <taxon>Pseudomonadati</taxon>
        <taxon>Pseudomonadota</taxon>
        <taxon>Alphaproteobacteria</taxon>
        <taxon>Rhodobacterales</taxon>
        <taxon>Paracoccaceae</taxon>
        <taxon>Neogemmobacter</taxon>
    </lineage>
</organism>
<evidence type="ECO:0000256" key="1">
    <source>
        <dbReference type="SAM" id="Phobius"/>
    </source>
</evidence>
<feature type="transmembrane region" description="Helical" evidence="1">
    <location>
        <begin position="71"/>
        <end position="90"/>
    </location>
</feature>
<keyword evidence="1" id="KW-0472">Membrane</keyword>
<name>A0A918TLS8_9RHOB</name>